<organism evidence="2 3">
    <name type="scientific">Pseudoxanthomonas sacheonensis</name>
    <dbReference type="NCBI Taxonomy" id="443615"/>
    <lineage>
        <taxon>Bacteria</taxon>
        <taxon>Pseudomonadati</taxon>
        <taxon>Pseudomonadota</taxon>
        <taxon>Gammaproteobacteria</taxon>
        <taxon>Lysobacterales</taxon>
        <taxon>Lysobacteraceae</taxon>
        <taxon>Pseudoxanthomonas</taxon>
    </lineage>
</organism>
<feature type="domain" description="XAC0095-like" evidence="1">
    <location>
        <begin position="6"/>
        <end position="63"/>
    </location>
</feature>
<dbReference type="NCBIfam" id="NF047335">
    <property type="entry name" value="T3SS_XAC0095"/>
    <property type="match status" value="1"/>
</dbReference>
<dbReference type="EMBL" id="JAVDTT010000002">
    <property type="protein sequence ID" value="MDR6841197.1"/>
    <property type="molecule type" value="Genomic_DNA"/>
</dbReference>
<dbReference type="Pfam" id="PF26642">
    <property type="entry name" value="XAC0095_dom"/>
    <property type="match status" value="1"/>
</dbReference>
<keyword evidence="3" id="KW-1185">Reference proteome</keyword>
<dbReference type="RefSeq" id="WP_310091765.1">
    <property type="nucleotide sequence ID" value="NZ_JAVDTT010000002.1"/>
</dbReference>
<sequence length="81" mass="9135">MRARLFLPEEAHQQRQSLCHYLHLLADLSQPEILKPDDLILPRAGLAHCFTQLAEAADQIAATTTFRPVPAKLPQRRRPAA</sequence>
<protein>
    <recommendedName>
        <fullName evidence="1">XAC0095-like domain-containing protein</fullName>
    </recommendedName>
</protein>
<accession>A0ABU1RRH5</accession>
<dbReference type="InterPro" id="IPR058099">
    <property type="entry name" value="T3SS_XAC0095_dom"/>
</dbReference>
<proteinExistence type="predicted"/>
<evidence type="ECO:0000259" key="1">
    <source>
        <dbReference type="Pfam" id="PF26642"/>
    </source>
</evidence>
<dbReference type="Proteomes" id="UP001254759">
    <property type="component" value="Unassembled WGS sequence"/>
</dbReference>
<reference evidence="2 3" key="1">
    <citation type="submission" date="2023-07" db="EMBL/GenBank/DDBJ databases">
        <title>Sorghum-associated microbial communities from plants grown in Nebraska, USA.</title>
        <authorList>
            <person name="Schachtman D."/>
        </authorList>
    </citation>
    <scope>NUCLEOTIDE SEQUENCE [LARGE SCALE GENOMIC DNA]</scope>
    <source>
        <strain evidence="2 3">BE107</strain>
    </source>
</reference>
<gene>
    <name evidence="2" type="ORF">J2W94_001482</name>
</gene>
<evidence type="ECO:0000313" key="2">
    <source>
        <dbReference type="EMBL" id="MDR6841197.1"/>
    </source>
</evidence>
<evidence type="ECO:0000313" key="3">
    <source>
        <dbReference type="Proteomes" id="UP001254759"/>
    </source>
</evidence>
<name>A0ABU1RRH5_9GAMM</name>
<comment type="caution">
    <text evidence="2">The sequence shown here is derived from an EMBL/GenBank/DDBJ whole genome shotgun (WGS) entry which is preliminary data.</text>
</comment>